<keyword evidence="1" id="KW-1133">Transmembrane helix</keyword>
<dbReference type="AlphaFoldDB" id="A0A1F6TR33"/>
<protein>
    <submittedName>
        <fullName evidence="2">Uncharacterized protein</fullName>
    </submittedName>
</protein>
<keyword evidence="1" id="KW-0812">Transmembrane</keyword>
<comment type="caution">
    <text evidence="2">The sequence shown here is derived from an EMBL/GenBank/DDBJ whole genome shotgun (WGS) entry which is preliminary data.</text>
</comment>
<evidence type="ECO:0000256" key="1">
    <source>
        <dbReference type="SAM" id="Phobius"/>
    </source>
</evidence>
<evidence type="ECO:0000313" key="3">
    <source>
        <dbReference type="Proteomes" id="UP000179360"/>
    </source>
</evidence>
<dbReference type="STRING" id="1817764.A2637_01685"/>
<keyword evidence="1" id="KW-0472">Membrane</keyword>
<dbReference type="EMBL" id="MFSY01000014">
    <property type="protein sequence ID" value="OGI47604.1"/>
    <property type="molecule type" value="Genomic_DNA"/>
</dbReference>
<feature type="transmembrane region" description="Helical" evidence="1">
    <location>
        <begin position="180"/>
        <end position="202"/>
    </location>
</feature>
<name>A0A1F6TR33_9PROT</name>
<evidence type="ECO:0000313" key="2">
    <source>
        <dbReference type="EMBL" id="OGI47604.1"/>
    </source>
</evidence>
<reference evidence="2 3" key="1">
    <citation type="journal article" date="2016" name="Nat. Commun.">
        <title>Thousands of microbial genomes shed light on interconnected biogeochemical processes in an aquifer system.</title>
        <authorList>
            <person name="Anantharaman K."/>
            <person name="Brown C.T."/>
            <person name="Hug L.A."/>
            <person name="Sharon I."/>
            <person name="Castelle C.J."/>
            <person name="Probst A.J."/>
            <person name="Thomas B.C."/>
            <person name="Singh A."/>
            <person name="Wilkins M.J."/>
            <person name="Karaoz U."/>
            <person name="Brodie E.L."/>
            <person name="Williams K.H."/>
            <person name="Hubbard S.S."/>
            <person name="Banfield J.F."/>
        </authorList>
    </citation>
    <scope>NUCLEOTIDE SEQUENCE [LARGE SCALE GENOMIC DNA]</scope>
</reference>
<sequence length="206" mass="23822">MNPEARAGPPVPSGDAAWVSLPAPFPPDVLARLCRDVEALFRVNPYYVFGSWRRNGPDAYAIEIENQSNGTRQALELRVIAGPGPGLTVHYSRGLKQRTVLTIEPAPQGSRLTITDDYDRLSEAERAQRVAEVDKSLSAWGEALRTYFLRLQRWSWLPGWRWYLRRVWVPMKPSARRIVWWIYLITVAEFFFFLFVLLIYVIEQNK</sequence>
<dbReference type="Proteomes" id="UP000179360">
    <property type="component" value="Unassembled WGS sequence"/>
</dbReference>
<organism evidence="2 3">
    <name type="scientific">Candidatus Muproteobacteria bacterium RIFCSPHIGHO2_01_FULL_65_16</name>
    <dbReference type="NCBI Taxonomy" id="1817764"/>
    <lineage>
        <taxon>Bacteria</taxon>
        <taxon>Pseudomonadati</taxon>
        <taxon>Pseudomonadota</taxon>
        <taxon>Candidatus Muproteobacteria</taxon>
    </lineage>
</organism>
<gene>
    <name evidence="2" type="ORF">A2637_01685</name>
</gene>
<proteinExistence type="predicted"/>
<accession>A0A1F6TR33</accession>